<feature type="transmembrane region" description="Helical" evidence="1">
    <location>
        <begin position="230"/>
        <end position="247"/>
    </location>
</feature>
<reference evidence="2 3" key="1">
    <citation type="journal article" date="2017" name="ISME J.">
        <title>Unveiling bifidobacterial biogeography across the mammalian branch of the tree of life.</title>
        <authorList>
            <person name="Milani C."/>
            <person name="Mangifesta M."/>
            <person name="Mancabelli L."/>
            <person name="Lugli G.A."/>
            <person name="James K."/>
            <person name="Duranti S."/>
            <person name="Turroni F."/>
            <person name="Ferrario C."/>
            <person name="Ossiprandi M.C."/>
            <person name="van Sinderen D."/>
            <person name="Ventura M."/>
        </authorList>
    </citation>
    <scope>NUCLEOTIDE SEQUENCE [LARGE SCALE GENOMIC DNA]</scope>
    <source>
        <strain evidence="3">Ham19E</strain>
    </source>
</reference>
<feature type="transmembrane region" description="Helical" evidence="1">
    <location>
        <begin position="162"/>
        <end position="184"/>
    </location>
</feature>
<dbReference type="Proteomes" id="UP000218399">
    <property type="component" value="Unassembled WGS sequence"/>
</dbReference>
<accession>A0A2A2EHK3</accession>
<gene>
    <name evidence="2" type="ORF">B1526_0573</name>
</gene>
<sequence length="260" mass="29192">MQQFYKRIIVFVCLIFGLGFGFIMIRSSIDAETGKSFADAMSVLPFSDTILHWLRSFLPLDATVFDIQQRRPFVMQLLILLVEAVVLSPILLAINNLMGPILLRTRANEYSVTGDWNASRTKDKIVRRLVKLLLITIIVPLVAFFSGYLLDMLFGWVNGLFIVWRVLCYALAFVIVVAIALIPVFLENSRKRFVAFGVSALQRILYVFITNVVILAVVALLVAGASGWDFMVGLLVMLAWMTCYSDTDGFLAHKIVRASA</sequence>
<name>A0A2A2EHK3_9BIFI</name>
<keyword evidence="1" id="KW-1133">Transmembrane helix</keyword>
<feature type="transmembrane region" description="Helical" evidence="1">
    <location>
        <begin position="74"/>
        <end position="94"/>
    </location>
</feature>
<dbReference type="RefSeq" id="WP_095614594.1">
    <property type="nucleotide sequence ID" value="NZ_MVOH01000006.1"/>
</dbReference>
<comment type="caution">
    <text evidence="2">The sequence shown here is derived from an EMBL/GenBank/DDBJ whole genome shotgun (WGS) entry which is preliminary data.</text>
</comment>
<keyword evidence="3" id="KW-1185">Reference proteome</keyword>
<evidence type="ECO:0000256" key="1">
    <source>
        <dbReference type="SAM" id="Phobius"/>
    </source>
</evidence>
<dbReference type="OrthoDB" id="10002092at2"/>
<proteinExistence type="predicted"/>
<organism evidence="2 3">
    <name type="scientific">Bifidobacterium criceti</name>
    <dbReference type="NCBI Taxonomy" id="1960969"/>
    <lineage>
        <taxon>Bacteria</taxon>
        <taxon>Bacillati</taxon>
        <taxon>Actinomycetota</taxon>
        <taxon>Actinomycetes</taxon>
        <taxon>Bifidobacteriales</taxon>
        <taxon>Bifidobacteriaceae</taxon>
        <taxon>Bifidobacterium</taxon>
    </lineage>
</organism>
<protein>
    <submittedName>
        <fullName evidence="2">Uncharacterized protein</fullName>
    </submittedName>
</protein>
<keyword evidence="1" id="KW-0472">Membrane</keyword>
<evidence type="ECO:0000313" key="3">
    <source>
        <dbReference type="Proteomes" id="UP000218399"/>
    </source>
</evidence>
<feature type="transmembrane region" description="Helical" evidence="1">
    <location>
        <begin position="129"/>
        <end position="150"/>
    </location>
</feature>
<dbReference type="AlphaFoldDB" id="A0A2A2EHK3"/>
<evidence type="ECO:0000313" key="2">
    <source>
        <dbReference type="EMBL" id="PAU68388.1"/>
    </source>
</evidence>
<feature type="transmembrane region" description="Helical" evidence="1">
    <location>
        <begin position="6"/>
        <end position="25"/>
    </location>
</feature>
<dbReference type="EMBL" id="MVOH01000006">
    <property type="protein sequence ID" value="PAU68388.1"/>
    <property type="molecule type" value="Genomic_DNA"/>
</dbReference>
<keyword evidence="1" id="KW-0812">Transmembrane</keyword>
<feature type="transmembrane region" description="Helical" evidence="1">
    <location>
        <begin position="204"/>
        <end position="224"/>
    </location>
</feature>